<evidence type="ECO:0000313" key="2">
    <source>
        <dbReference type="Proteomes" id="UP001214441"/>
    </source>
</evidence>
<protein>
    <submittedName>
        <fullName evidence="1">Uncharacterized protein</fullName>
    </submittedName>
</protein>
<gene>
    <name evidence="1" type="ORF">NMN56_007225</name>
</gene>
<sequence>MIRPQLTADGYAVRLADDRPDVLLDEVAAAYARDPQTVAALLTAHAGAVEAYDDAECDPSATDYGRAMRAAETDATRDALYGELPPSAVLDQVLTPPEAVALADALTARAAHAVLGTSAPRNRKTA</sequence>
<accession>A0ABT6ZRQ4</accession>
<proteinExistence type="predicted"/>
<organism evidence="1 2">
    <name type="scientific">Streptomyces iconiensis</name>
    <dbReference type="NCBI Taxonomy" id="1384038"/>
    <lineage>
        <taxon>Bacteria</taxon>
        <taxon>Bacillati</taxon>
        <taxon>Actinomycetota</taxon>
        <taxon>Actinomycetes</taxon>
        <taxon>Kitasatosporales</taxon>
        <taxon>Streptomycetaceae</taxon>
        <taxon>Streptomyces</taxon>
    </lineage>
</organism>
<reference evidence="1 2" key="1">
    <citation type="submission" date="2023-05" db="EMBL/GenBank/DDBJ databases">
        <title>Streptantibioticus silvisoli sp. nov., acidotolerant actinomycetes 1 from pine litter.</title>
        <authorList>
            <person name="Swiecimska M."/>
            <person name="Golinska P."/>
            <person name="Sangal V."/>
            <person name="Wachnowicz B."/>
            <person name="Goodfellow M."/>
        </authorList>
    </citation>
    <scope>NUCLEOTIDE SEQUENCE [LARGE SCALE GENOMIC DNA]</scope>
    <source>
        <strain evidence="1 2">DSM 42109</strain>
    </source>
</reference>
<evidence type="ECO:0000313" key="1">
    <source>
        <dbReference type="EMBL" id="MDJ1131752.1"/>
    </source>
</evidence>
<dbReference type="EMBL" id="JANCPR020000006">
    <property type="protein sequence ID" value="MDJ1131752.1"/>
    <property type="molecule type" value="Genomic_DNA"/>
</dbReference>
<dbReference type="RefSeq" id="WP_274044529.1">
    <property type="nucleotide sequence ID" value="NZ_JANCPR020000006.1"/>
</dbReference>
<comment type="caution">
    <text evidence="1">The sequence shown here is derived from an EMBL/GenBank/DDBJ whole genome shotgun (WGS) entry which is preliminary data.</text>
</comment>
<dbReference type="Proteomes" id="UP001214441">
    <property type="component" value="Unassembled WGS sequence"/>
</dbReference>
<name>A0ABT6ZRQ4_9ACTN</name>
<keyword evidence="2" id="KW-1185">Reference proteome</keyword>